<keyword evidence="3" id="KW-1185">Reference proteome</keyword>
<keyword evidence="2" id="KW-0808">Transferase</keyword>
<proteinExistence type="predicted"/>
<dbReference type="InterPro" id="IPR004212">
    <property type="entry name" value="GTF2I"/>
</dbReference>
<evidence type="ECO:0000313" key="3">
    <source>
        <dbReference type="Proteomes" id="UP001560019"/>
    </source>
</evidence>
<dbReference type="CDD" id="cd06532">
    <property type="entry name" value="Glyco_transf_25"/>
    <property type="match status" value="1"/>
</dbReference>
<dbReference type="EMBL" id="JBEHHI010000005">
    <property type="protein sequence ID" value="MEX5730228.1"/>
    <property type="molecule type" value="Genomic_DNA"/>
</dbReference>
<evidence type="ECO:0000259" key="1">
    <source>
        <dbReference type="Pfam" id="PF01755"/>
    </source>
</evidence>
<dbReference type="Pfam" id="PF01755">
    <property type="entry name" value="Glyco_transf_25"/>
    <property type="match status" value="1"/>
</dbReference>
<dbReference type="GO" id="GO:0016740">
    <property type="term" value="F:transferase activity"/>
    <property type="evidence" value="ECO:0007669"/>
    <property type="project" value="UniProtKB-KW"/>
</dbReference>
<feature type="domain" description="Glycosyl transferase family 25" evidence="1">
    <location>
        <begin position="62"/>
        <end position="109"/>
    </location>
</feature>
<evidence type="ECO:0000313" key="2">
    <source>
        <dbReference type="EMBL" id="MEX5730228.1"/>
    </source>
</evidence>
<accession>A0ABV3Y0Z1</accession>
<sequence>MPHHALLSRTDAVYVINLPERGDRRDEMAAELARVGLSLDAPPVVLFPAVRPEAPDGFPSIGARGCFLSHLGILRDALQRGLARIVILEDDADFTDAFVAMGADRAEAIDRAGWDIVYFGYEARKPIAGVGAPGDDFVPVPAETGLGTTHAMMLRQSAIARLVPYLEAMLARPPGDPDGGPMHVDGAYSWFRRQAPELRTLAAREQLIVQRSSRTDIGERKWQDRLPFAARLRKLRNRLRPH</sequence>
<organism evidence="2 3">
    <name type="scientific">Rhodovulum iodosum</name>
    <dbReference type="NCBI Taxonomy" id="68291"/>
    <lineage>
        <taxon>Bacteria</taxon>
        <taxon>Pseudomonadati</taxon>
        <taxon>Pseudomonadota</taxon>
        <taxon>Alphaproteobacteria</taxon>
        <taxon>Rhodobacterales</taxon>
        <taxon>Paracoccaceae</taxon>
        <taxon>Rhodovulum</taxon>
    </lineage>
</organism>
<dbReference type="InterPro" id="IPR002654">
    <property type="entry name" value="Glyco_trans_25"/>
</dbReference>
<dbReference type="RefSeq" id="WP_125403203.1">
    <property type="nucleotide sequence ID" value="NZ_JBEHHI010000005.1"/>
</dbReference>
<dbReference type="Proteomes" id="UP001560019">
    <property type="component" value="Unassembled WGS sequence"/>
</dbReference>
<name>A0ABV3Y0Z1_9RHOB</name>
<gene>
    <name evidence="2" type="ORF">Ga0609869_003581</name>
</gene>
<protein>
    <submittedName>
        <fullName evidence="2">Glycosyl transferase family 25</fullName>
    </submittedName>
</protein>
<reference evidence="2 3" key="1">
    <citation type="submission" date="2024-06" db="EMBL/GenBank/DDBJ databases">
        <title>Genome of Rhodovulum iodosum, a marine photoferrotroph.</title>
        <authorList>
            <person name="Bianchini G."/>
            <person name="Nikeleit V."/>
            <person name="Kappler A."/>
            <person name="Bryce C."/>
            <person name="Sanchez-Baracaldo P."/>
        </authorList>
    </citation>
    <scope>NUCLEOTIDE SEQUENCE [LARGE SCALE GENOMIC DNA]</scope>
    <source>
        <strain evidence="2 3">UT/N1</strain>
    </source>
</reference>
<comment type="caution">
    <text evidence="2">The sequence shown here is derived from an EMBL/GenBank/DDBJ whole genome shotgun (WGS) entry which is preliminary data.</text>
</comment>
<dbReference type="PROSITE" id="PS51139">
    <property type="entry name" value="GTF2I"/>
    <property type="match status" value="1"/>
</dbReference>